<keyword evidence="11" id="KW-1185">Reference proteome</keyword>
<keyword evidence="5 8" id="KW-1133">Transmembrane helix</keyword>
<keyword evidence="7 8" id="KW-0472">Membrane</keyword>
<comment type="subcellular location">
    <subcellularLocation>
        <location evidence="1">Cell membrane</location>
    </subcellularLocation>
</comment>
<evidence type="ECO:0000256" key="5">
    <source>
        <dbReference type="ARBA" id="ARBA00022989"/>
    </source>
</evidence>
<evidence type="ECO:0000256" key="3">
    <source>
        <dbReference type="ARBA" id="ARBA00022692"/>
    </source>
</evidence>
<dbReference type="Proteomes" id="UP000422764">
    <property type="component" value="Chromosome"/>
</dbReference>
<dbReference type="EMBL" id="CP046522">
    <property type="protein sequence ID" value="QGU96390.1"/>
    <property type="molecule type" value="Genomic_DNA"/>
</dbReference>
<name>A0A6I6EVT5_9CLOT</name>
<keyword evidence="6" id="KW-0051">Antiviral defense</keyword>
<proteinExistence type="predicted"/>
<dbReference type="AlphaFoldDB" id="A0A6I6EVT5"/>
<evidence type="ECO:0000313" key="10">
    <source>
        <dbReference type="EMBL" id="QGU96390.1"/>
    </source>
</evidence>
<evidence type="ECO:0000256" key="7">
    <source>
        <dbReference type="ARBA" id="ARBA00023136"/>
    </source>
</evidence>
<evidence type="ECO:0000256" key="4">
    <source>
        <dbReference type="ARBA" id="ARBA00022741"/>
    </source>
</evidence>
<evidence type="ECO:0000313" key="11">
    <source>
        <dbReference type="Proteomes" id="UP000422764"/>
    </source>
</evidence>
<dbReference type="Pfam" id="PF18967">
    <property type="entry name" value="PycTM"/>
    <property type="match status" value="1"/>
</dbReference>
<organism evidence="10 11">
    <name type="scientific">Clostridium bovifaecis</name>
    <dbReference type="NCBI Taxonomy" id="2184719"/>
    <lineage>
        <taxon>Bacteria</taxon>
        <taxon>Bacillati</taxon>
        <taxon>Bacillota</taxon>
        <taxon>Clostridia</taxon>
        <taxon>Eubacteriales</taxon>
        <taxon>Clostridiaceae</taxon>
        <taxon>Clostridium</taxon>
    </lineage>
</organism>
<keyword evidence="3 8" id="KW-0812">Transmembrane</keyword>
<gene>
    <name evidence="10" type="ORF">GOM49_15980</name>
</gene>
<evidence type="ECO:0000256" key="1">
    <source>
        <dbReference type="ARBA" id="ARBA00004236"/>
    </source>
</evidence>
<accession>A0A6I6EVT5</accession>
<reference evidence="10 11" key="1">
    <citation type="submission" date="2019-12" db="EMBL/GenBank/DDBJ databases">
        <title>Genome sequenceing of Clostridium bovifaecis.</title>
        <authorList>
            <person name="Yao Y."/>
        </authorList>
    </citation>
    <scope>NUCLEOTIDE SEQUENCE [LARGE SCALE GENOMIC DNA]</scope>
    <source>
        <strain evidence="10 11">BXX</strain>
    </source>
</reference>
<evidence type="ECO:0000256" key="2">
    <source>
        <dbReference type="ARBA" id="ARBA00022475"/>
    </source>
</evidence>
<protein>
    <recommendedName>
        <fullName evidence="9">Pycsar effector protein domain-containing protein</fullName>
    </recommendedName>
</protein>
<dbReference type="InterPro" id="IPR043760">
    <property type="entry name" value="PycTM_dom"/>
</dbReference>
<feature type="transmembrane region" description="Helical" evidence="8">
    <location>
        <begin position="76"/>
        <end position="98"/>
    </location>
</feature>
<evidence type="ECO:0000259" key="9">
    <source>
        <dbReference type="Pfam" id="PF18967"/>
    </source>
</evidence>
<evidence type="ECO:0000256" key="8">
    <source>
        <dbReference type="SAM" id="Phobius"/>
    </source>
</evidence>
<evidence type="ECO:0000256" key="6">
    <source>
        <dbReference type="ARBA" id="ARBA00023118"/>
    </source>
</evidence>
<keyword evidence="2" id="KW-1003">Cell membrane</keyword>
<sequence length="141" mass="16005">MAGKKNMARTNLNTGNNEHIDKNALEILKDTFENTNRWLQFAETKNGALIGVNGLFLFKSVDYLFEILNGKLKANIFIVGFMTAVFFLAIILALKSFFPNTSVTKETTSISENNDSGRDRILIFYGDICMYQNPSMYLRDI</sequence>
<feature type="domain" description="Pycsar effector protein" evidence="9">
    <location>
        <begin position="28"/>
        <end position="138"/>
    </location>
</feature>
<keyword evidence="4" id="KW-0547">Nucleotide-binding</keyword>